<organism evidence="7 8">
    <name type="scientific">Lymnaea stagnalis</name>
    <name type="common">Great pond snail</name>
    <name type="synonym">Helix stagnalis</name>
    <dbReference type="NCBI Taxonomy" id="6523"/>
    <lineage>
        <taxon>Eukaryota</taxon>
        <taxon>Metazoa</taxon>
        <taxon>Spiralia</taxon>
        <taxon>Lophotrochozoa</taxon>
        <taxon>Mollusca</taxon>
        <taxon>Gastropoda</taxon>
        <taxon>Heterobranchia</taxon>
        <taxon>Euthyneura</taxon>
        <taxon>Panpulmonata</taxon>
        <taxon>Hygrophila</taxon>
        <taxon>Lymnaeoidea</taxon>
        <taxon>Lymnaeidae</taxon>
        <taxon>Lymnaea</taxon>
    </lineage>
</organism>
<evidence type="ECO:0000256" key="1">
    <source>
        <dbReference type="ARBA" id="ARBA00003056"/>
    </source>
</evidence>
<comment type="subcellular location">
    <subcellularLocation>
        <location evidence="3">Cytoplasm</location>
    </subcellularLocation>
    <subcellularLocation>
        <location evidence="2">Nucleus</location>
    </subcellularLocation>
</comment>
<dbReference type="GO" id="GO:0005737">
    <property type="term" value="C:cytoplasm"/>
    <property type="evidence" value="ECO:0007669"/>
    <property type="project" value="UniProtKB-SubCell"/>
</dbReference>
<gene>
    <name evidence="7" type="ORF">GSLYS_00007633001</name>
</gene>
<evidence type="ECO:0000256" key="4">
    <source>
        <dbReference type="ARBA" id="ARBA00021436"/>
    </source>
</evidence>
<dbReference type="Proteomes" id="UP001497497">
    <property type="component" value="Unassembled WGS sequence"/>
</dbReference>
<dbReference type="InterPro" id="IPR027887">
    <property type="entry name" value="DUF4464"/>
</dbReference>
<proteinExistence type="predicted"/>
<dbReference type="PANTHER" id="PTHR33588">
    <property type="entry name" value="CILIA- AND FLAGELLA-ASSOCIATED PROTEIN 299"/>
    <property type="match status" value="1"/>
</dbReference>
<evidence type="ECO:0000256" key="6">
    <source>
        <dbReference type="ARBA" id="ARBA00023242"/>
    </source>
</evidence>
<keyword evidence="6" id="KW-0539">Nucleus</keyword>
<evidence type="ECO:0000313" key="8">
    <source>
        <dbReference type="Proteomes" id="UP001497497"/>
    </source>
</evidence>
<evidence type="ECO:0000256" key="2">
    <source>
        <dbReference type="ARBA" id="ARBA00004123"/>
    </source>
</evidence>
<dbReference type="GO" id="GO:0005634">
    <property type="term" value="C:nucleus"/>
    <property type="evidence" value="ECO:0007669"/>
    <property type="project" value="UniProtKB-SubCell"/>
</dbReference>
<comment type="caution">
    <text evidence="7">The sequence shown here is derived from an EMBL/GenBank/DDBJ whole genome shotgun (WGS) entry which is preliminary data.</text>
</comment>
<keyword evidence="5" id="KW-0963">Cytoplasm</keyword>
<dbReference type="Pfam" id="PF14713">
    <property type="entry name" value="DUF4464"/>
    <property type="match status" value="1"/>
</dbReference>
<accession>A0AAV2HI75</accession>
<keyword evidence="8" id="KW-1185">Reference proteome</keyword>
<dbReference type="AlphaFoldDB" id="A0AAV2HI75"/>
<sequence length="224" mass="25295">MTPGGKSIVEFATYDDYLGSQVTSDDLELLEDINVARKLVQLGFRGPTEGFSEDDFNALKATFEVNKAAQSVKTVLGAGRTYEDNFVRVLQMREEGNRSGKNASILFIRTLNGKGQEVSGYIDYAHRLATEDFRPIFNLEKRLMPKPTDLSFFNWDSKIVQGMNSPNYEVIASFLSGMVFRNRRDGKMVNPDPSLNSPGDNSSKTMLHSELYLQAFVMDHFHRK</sequence>
<dbReference type="PANTHER" id="PTHR33588:SF1">
    <property type="entry name" value="CILIA- AND FLAGELLA-ASSOCIATED PROTEIN 299"/>
    <property type="match status" value="1"/>
</dbReference>
<dbReference type="EMBL" id="CAXITT010000149">
    <property type="protein sequence ID" value="CAL1533673.1"/>
    <property type="molecule type" value="Genomic_DNA"/>
</dbReference>
<comment type="function">
    <text evidence="1">May be involved in spermatogenesis.</text>
</comment>
<evidence type="ECO:0000256" key="3">
    <source>
        <dbReference type="ARBA" id="ARBA00004496"/>
    </source>
</evidence>
<evidence type="ECO:0000256" key="5">
    <source>
        <dbReference type="ARBA" id="ARBA00022490"/>
    </source>
</evidence>
<evidence type="ECO:0000313" key="7">
    <source>
        <dbReference type="EMBL" id="CAL1533673.1"/>
    </source>
</evidence>
<reference evidence="7 8" key="1">
    <citation type="submission" date="2024-04" db="EMBL/GenBank/DDBJ databases">
        <authorList>
            <consortium name="Genoscope - CEA"/>
            <person name="William W."/>
        </authorList>
    </citation>
    <scope>NUCLEOTIDE SEQUENCE [LARGE SCALE GENOMIC DNA]</scope>
</reference>
<name>A0AAV2HI75_LYMST</name>
<protein>
    <recommendedName>
        <fullName evidence="4">Cilia- and flagella-associated protein 299</fullName>
    </recommendedName>
</protein>